<reference evidence="5" key="1">
    <citation type="journal article" date="2019" name="Int. J. Syst. Evol. Microbiol.">
        <title>The Global Catalogue of Microorganisms (GCM) 10K type strain sequencing project: providing services to taxonomists for standard genome sequencing and annotation.</title>
        <authorList>
            <consortium name="The Broad Institute Genomics Platform"/>
            <consortium name="The Broad Institute Genome Sequencing Center for Infectious Disease"/>
            <person name="Wu L."/>
            <person name="Ma J."/>
        </authorList>
    </citation>
    <scope>NUCLEOTIDE SEQUENCE [LARGE SCALE GENOMIC DNA]</scope>
    <source>
        <strain evidence="5">KCTC 42182</strain>
    </source>
</reference>
<feature type="domain" description="Methyltransferase" evidence="3">
    <location>
        <begin position="465"/>
        <end position="560"/>
    </location>
</feature>
<feature type="repeat" description="TPR" evidence="2">
    <location>
        <begin position="49"/>
        <end position="82"/>
    </location>
</feature>
<evidence type="ECO:0000256" key="1">
    <source>
        <dbReference type="ARBA" id="ARBA00022679"/>
    </source>
</evidence>
<dbReference type="GO" id="GO:0032259">
    <property type="term" value="P:methylation"/>
    <property type="evidence" value="ECO:0007669"/>
    <property type="project" value="UniProtKB-KW"/>
</dbReference>
<evidence type="ECO:0000313" key="5">
    <source>
        <dbReference type="Proteomes" id="UP001595711"/>
    </source>
</evidence>
<dbReference type="RefSeq" id="WP_379720689.1">
    <property type="nucleotide sequence ID" value="NZ_JBHRYJ010000001.1"/>
</dbReference>
<evidence type="ECO:0000313" key="4">
    <source>
        <dbReference type="EMBL" id="MFC3674186.1"/>
    </source>
</evidence>
<protein>
    <submittedName>
        <fullName evidence="4">Methyltransferase domain-containing protein</fullName>
    </submittedName>
</protein>
<dbReference type="PROSITE" id="PS50005">
    <property type="entry name" value="TPR"/>
    <property type="match status" value="2"/>
</dbReference>
<keyword evidence="1" id="KW-0808">Transferase</keyword>
<dbReference type="CDD" id="cd02440">
    <property type="entry name" value="AdoMet_MTases"/>
    <property type="match status" value="1"/>
</dbReference>
<dbReference type="GO" id="GO:0008168">
    <property type="term" value="F:methyltransferase activity"/>
    <property type="evidence" value="ECO:0007669"/>
    <property type="project" value="UniProtKB-KW"/>
</dbReference>
<evidence type="ECO:0000259" key="3">
    <source>
        <dbReference type="Pfam" id="PF13649"/>
    </source>
</evidence>
<evidence type="ECO:0000256" key="2">
    <source>
        <dbReference type="PROSITE-ProRule" id="PRU00339"/>
    </source>
</evidence>
<dbReference type="InterPro" id="IPR029063">
    <property type="entry name" value="SAM-dependent_MTases_sf"/>
</dbReference>
<dbReference type="PANTHER" id="PTHR43861">
    <property type="entry name" value="TRANS-ACONITATE 2-METHYLTRANSFERASE-RELATED"/>
    <property type="match status" value="1"/>
</dbReference>
<dbReference type="InterPro" id="IPR041698">
    <property type="entry name" value="Methyltransf_25"/>
</dbReference>
<dbReference type="SUPFAM" id="SSF53335">
    <property type="entry name" value="S-adenosyl-L-methionine-dependent methyltransferases"/>
    <property type="match status" value="1"/>
</dbReference>
<keyword evidence="5" id="KW-1185">Reference proteome</keyword>
<gene>
    <name evidence="4" type="ORF">ACFOOQ_01445</name>
</gene>
<comment type="caution">
    <text evidence="4">The sequence shown here is derived from an EMBL/GenBank/DDBJ whole genome shotgun (WGS) entry which is preliminary data.</text>
</comment>
<dbReference type="Gene3D" id="3.40.50.150">
    <property type="entry name" value="Vaccinia Virus protein VP39"/>
    <property type="match status" value="1"/>
</dbReference>
<dbReference type="Pfam" id="PF14559">
    <property type="entry name" value="TPR_19"/>
    <property type="match status" value="1"/>
</dbReference>
<dbReference type="Proteomes" id="UP001595711">
    <property type="component" value="Unassembled WGS sequence"/>
</dbReference>
<feature type="repeat" description="TPR" evidence="2">
    <location>
        <begin position="151"/>
        <end position="184"/>
    </location>
</feature>
<keyword evidence="2" id="KW-0802">TPR repeat</keyword>
<dbReference type="Gene3D" id="1.25.40.10">
    <property type="entry name" value="Tetratricopeptide repeat domain"/>
    <property type="match status" value="1"/>
</dbReference>
<dbReference type="InterPro" id="IPR011990">
    <property type="entry name" value="TPR-like_helical_dom_sf"/>
</dbReference>
<dbReference type="InterPro" id="IPR019734">
    <property type="entry name" value="TPR_rpt"/>
</dbReference>
<dbReference type="Pfam" id="PF13649">
    <property type="entry name" value="Methyltransf_25"/>
    <property type="match status" value="1"/>
</dbReference>
<dbReference type="SUPFAM" id="SSF48452">
    <property type="entry name" value="TPR-like"/>
    <property type="match status" value="1"/>
</dbReference>
<accession>A0ABV7V9V5</accession>
<name>A0ABV7V9V5_9PROT</name>
<sequence>MSLPDSQTVATKSHLLPILRAAIRAIETDRLGQAQDLLDSILRQEPDFADALHLLGYIALQRGDLERAKALVERAIAIDYHFENYHLTLGHILLAAGDREGARSSFGAALTLNKKLPDPYIGLAHGFMAEGAIEAAIGALYTAFNDNLKHPETNYMLGFALLAKGDTKQAMGFFRRAHVMSPDTVRYKIGFARALRDLSLKRPDPELIGTVLRLLGTPGVEPRDLASVVESGIRLDPAFALLNGLDALSPDAAGAILANPKCPDLAALPAFAAWLAHGLVSDATIEARLRALRRGVLHLALTQPAALERFSRLLALMAVRAFQAEYVDAVDAAEAALLPQLDQRLATADPARDACTLTVQALYRPLYHRPDAARLSAAAWPAAFADLKRIQLDEPLAERGIAAALPALTPIDDAVSRNVQEMYEESPFPRWHQPILGTPLTVPVRLRAALPLQTIPALTAQELDILVAGCGTGLHAILAATSYQSARVQAIDLSRTSLAYASRKAAEIGIRNVDFAQADILRIGEIGRRFDVIESFGVLHHLRDPAAGLAQLVRLLKPDGYMMLGLYSELGRRDVVAARELIARHGFSDSPDDVRRFRSEVWRLDPALAARLAKSSAFHALSDLRDLVFHRQEHRYTPQQLRRLIDGAGLEFLGFEFTSPQPLHQYRQSFPADATATDLDNWAIMETGNPDLFANCYRFWVRHKH</sequence>
<dbReference type="EMBL" id="JBHRYJ010000001">
    <property type="protein sequence ID" value="MFC3674186.1"/>
    <property type="molecule type" value="Genomic_DNA"/>
</dbReference>
<proteinExistence type="predicted"/>
<dbReference type="SMART" id="SM00028">
    <property type="entry name" value="TPR"/>
    <property type="match status" value="3"/>
</dbReference>
<organism evidence="4 5">
    <name type="scientific">Ferrovibrio xuzhouensis</name>
    <dbReference type="NCBI Taxonomy" id="1576914"/>
    <lineage>
        <taxon>Bacteria</taxon>
        <taxon>Pseudomonadati</taxon>
        <taxon>Pseudomonadota</taxon>
        <taxon>Alphaproteobacteria</taxon>
        <taxon>Rhodospirillales</taxon>
        <taxon>Rhodospirillaceae</taxon>
        <taxon>Ferrovibrio</taxon>
    </lineage>
</organism>
<keyword evidence="4" id="KW-0489">Methyltransferase</keyword>